<proteinExistence type="predicted"/>
<evidence type="ECO:0000313" key="2">
    <source>
        <dbReference type="Proteomes" id="UP000094472"/>
    </source>
</evidence>
<gene>
    <name evidence="1" type="ORF">AUC69_12365</name>
</gene>
<dbReference type="STRING" id="1774969.AUC69_12365"/>
<dbReference type="SUPFAM" id="SSF53335">
    <property type="entry name" value="S-adenosyl-L-methionine-dependent methyltransferases"/>
    <property type="match status" value="1"/>
</dbReference>
<evidence type="ECO:0000313" key="1">
    <source>
        <dbReference type="EMBL" id="ODR97399.1"/>
    </source>
</evidence>
<evidence type="ECO:0008006" key="3">
    <source>
        <dbReference type="Google" id="ProtNLM"/>
    </source>
</evidence>
<name>A0A1E3VV64_9HYPH</name>
<dbReference type="CDD" id="cd02440">
    <property type="entry name" value="AdoMet_MTases"/>
    <property type="match status" value="1"/>
</dbReference>
<organism evidence="1 2">
    <name type="scientific">Methyloceanibacter superfactus</name>
    <dbReference type="NCBI Taxonomy" id="1774969"/>
    <lineage>
        <taxon>Bacteria</taxon>
        <taxon>Pseudomonadati</taxon>
        <taxon>Pseudomonadota</taxon>
        <taxon>Alphaproteobacteria</taxon>
        <taxon>Hyphomicrobiales</taxon>
        <taxon>Hyphomicrobiaceae</taxon>
        <taxon>Methyloceanibacter</taxon>
    </lineage>
</organism>
<dbReference type="OrthoDB" id="9071885at2"/>
<accession>A0A1E3VV64</accession>
<protein>
    <recommendedName>
        <fullName evidence="3">Methyltransferase type 11 domain-containing protein</fullName>
    </recommendedName>
</protein>
<comment type="caution">
    <text evidence="1">The sequence shown here is derived from an EMBL/GenBank/DDBJ whole genome shotgun (WGS) entry which is preliminary data.</text>
</comment>
<dbReference type="Proteomes" id="UP000094472">
    <property type="component" value="Unassembled WGS sequence"/>
</dbReference>
<dbReference type="Gene3D" id="3.40.50.150">
    <property type="entry name" value="Vaccinia Virus protein VP39"/>
    <property type="match status" value="1"/>
</dbReference>
<dbReference type="Pfam" id="PF13489">
    <property type="entry name" value="Methyltransf_23"/>
    <property type="match status" value="1"/>
</dbReference>
<dbReference type="EMBL" id="LPWF01000026">
    <property type="protein sequence ID" value="ODR97399.1"/>
    <property type="molecule type" value="Genomic_DNA"/>
</dbReference>
<dbReference type="AlphaFoldDB" id="A0A1E3VV64"/>
<sequence length="185" mass="21151">MVPDYLAKFCPGDNVVPVVANAENLPFEAEFDLITSTDVVEHVLNISALLYSLNKALKPGGRLAIRVPYREDLLKYAPQTGYPYDLVHLRTFDRSSLRDLLAEAGFRVSQSYFDGFNFQYPARHVMSVFNAFGILSGKQKRKLWKRLYSMLPPESIPWRFRRAVYRPIEIIMVARKVATVPLPSP</sequence>
<keyword evidence="2" id="KW-1185">Reference proteome</keyword>
<dbReference type="PANTHER" id="PTHR43861">
    <property type="entry name" value="TRANS-ACONITATE 2-METHYLTRANSFERASE-RELATED"/>
    <property type="match status" value="1"/>
</dbReference>
<reference evidence="1 2" key="1">
    <citation type="journal article" date="2016" name="Environ. Microbiol.">
        <title>New Methyloceanibacter diversity from North Sea sediments includes methanotroph containing solely the soluble methane monooxygenase.</title>
        <authorList>
            <person name="Vekeman B."/>
            <person name="Kerckhof F.M."/>
            <person name="Cremers G."/>
            <person name="de Vos P."/>
            <person name="Vandamme P."/>
            <person name="Boon N."/>
            <person name="Op den Camp H.J."/>
            <person name="Heylen K."/>
        </authorList>
    </citation>
    <scope>NUCLEOTIDE SEQUENCE [LARGE SCALE GENOMIC DNA]</scope>
    <source>
        <strain evidence="1 2">R-67175</strain>
    </source>
</reference>
<dbReference type="InterPro" id="IPR029063">
    <property type="entry name" value="SAM-dependent_MTases_sf"/>
</dbReference>